<organism evidence="4 5">
    <name type="scientific">Spirodela intermedia</name>
    <name type="common">Intermediate duckweed</name>
    <dbReference type="NCBI Taxonomy" id="51605"/>
    <lineage>
        <taxon>Eukaryota</taxon>
        <taxon>Viridiplantae</taxon>
        <taxon>Streptophyta</taxon>
        <taxon>Embryophyta</taxon>
        <taxon>Tracheophyta</taxon>
        <taxon>Spermatophyta</taxon>
        <taxon>Magnoliopsida</taxon>
        <taxon>Liliopsida</taxon>
        <taxon>Araceae</taxon>
        <taxon>Lemnoideae</taxon>
        <taxon>Spirodela</taxon>
    </lineage>
</organism>
<name>A0A7I8K1G8_SPIIN</name>
<dbReference type="Pfam" id="PF00168">
    <property type="entry name" value="C2"/>
    <property type="match status" value="1"/>
</dbReference>
<dbReference type="InterPro" id="IPR000008">
    <property type="entry name" value="C2_dom"/>
</dbReference>
<keyword evidence="5" id="KW-1185">Reference proteome</keyword>
<feature type="domain" description="C2" evidence="3">
    <location>
        <begin position="1"/>
        <end position="110"/>
    </location>
</feature>
<dbReference type="InterPro" id="IPR035892">
    <property type="entry name" value="C2_domain_sf"/>
</dbReference>
<evidence type="ECO:0000313" key="5">
    <source>
        <dbReference type="Proteomes" id="UP000663760"/>
    </source>
</evidence>
<dbReference type="PROSITE" id="PS50004">
    <property type="entry name" value="C2"/>
    <property type="match status" value="1"/>
</dbReference>
<keyword evidence="1" id="KW-0479">Metal-binding</keyword>
<dbReference type="SUPFAM" id="SSF49562">
    <property type="entry name" value="C2 domain (Calcium/lipid-binding domain, CaLB)"/>
    <property type="match status" value="1"/>
</dbReference>
<evidence type="ECO:0000256" key="2">
    <source>
        <dbReference type="ARBA" id="ARBA00022837"/>
    </source>
</evidence>
<dbReference type="SMART" id="SM00239">
    <property type="entry name" value="C2"/>
    <property type="match status" value="1"/>
</dbReference>
<reference evidence="4" key="1">
    <citation type="submission" date="2020-02" db="EMBL/GenBank/DDBJ databases">
        <authorList>
            <person name="Scholz U."/>
            <person name="Mascher M."/>
            <person name="Fiebig A."/>
        </authorList>
    </citation>
    <scope>NUCLEOTIDE SEQUENCE</scope>
</reference>
<protein>
    <recommendedName>
        <fullName evidence="3">C2 domain-containing protein</fullName>
    </recommendedName>
</protein>
<dbReference type="EMBL" id="LR746264">
    <property type="protein sequence ID" value="CAA7389705.1"/>
    <property type="molecule type" value="Genomic_DNA"/>
</dbReference>
<evidence type="ECO:0000259" key="3">
    <source>
        <dbReference type="PROSITE" id="PS50004"/>
    </source>
</evidence>
<dbReference type="AlphaFoldDB" id="A0A7I8K1G8"/>
<dbReference type="PANTHER" id="PTHR46502">
    <property type="entry name" value="C2 DOMAIN-CONTAINING"/>
    <property type="match status" value="1"/>
</dbReference>
<evidence type="ECO:0000256" key="1">
    <source>
        <dbReference type="ARBA" id="ARBA00022723"/>
    </source>
</evidence>
<evidence type="ECO:0000313" key="4">
    <source>
        <dbReference type="EMBL" id="CAA7389705.1"/>
    </source>
</evidence>
<sequence>MVVRGLLQIHLVDARDLKAMDTTSRMDPYVILRYMGQERKSRVLREGGSNPTWNEMFTFQAEYPSPDNQHNLVLKIMDEDTFSADDFAGAATINVGDLLQLGAEKGSAELPPHRYRVVLADRSYQGDIRVGVSFKRKVLHTIKTLPHTSPSGFASSRVLPGVNHGGDIGGWKVSGGVRDGGGGRGVAGRWWRLIF</sequence>
<dbReference type="OrthoDB" id="419768at2759"/>
<dbReference type="Proteomes" id="UP000663760">
    <property type="component" value="Chromosome 1"/>
</dbReference>
<accession>A0A7I8K1G8</accession>
<keyword evidence="2" id="KW-0106">Calcium</keyword>
<proteinExistence type="predicted"/>
<dbReference type="GO" id="GO:0046872">
    <property type="term" value="F:metal ion binding"/>
    <property type="evidence" value="ECO:0007669"/>
    <property type="project" value="UniProtKB-KW"/>
</dbReference>
<dbReference type="PANTHER" id="PTHR46502:SF15">
    <property type="entry name" value="16 KDA PHLOEM PROTEIN 1"/>
    <property type="match status" value="1"/>
</dbReference>
<gene>
    <name evidence="4" type="ORF">SI8410_01001704</name>
</gene>
<dbReference type="Gene3D" id="2.60.40.150">
    <property type="entry name" value="C2 domain"/>
    <property type="match status" value="1"/>
</dbReference>